<proteinExistence type="predicted"/>
<comment type="caution">
    <text evidence="1">The sequence shown here is derived from an EMBL/GenBank/DDBJ whole genome shotgun (WGS) entry which is preliminary data.</text>
</comment>
<name>A0ABY1R4P1_9FLAO</name>
<accession>A0ABY1R4P1</accession>
<sequence length="98" mass="11431">MATIRTYHQTLFNIPAVQKEVKLKPKKPPVPEKVRKKNKRMYNASYRLRNKIGESAFPKKSKNIFCELGDPDIENIKEIKILTKEYGFAVKPLPFLNL</sequence>
<evidence type="ECO:0000313" key="1">
    <source>
        <dbReference type="EMBL" id="SMP94669.1"/>
    </source>
</evidence>
<dbReference type="Proteomes" id="UP001158050">
    <property type="component" value="Unassembled WGS sequence"/>
</dbReference>
<evidence type="ECO:0000313" key="2">
    <source>
        <dbReference type="Proteomes" id="UP001158050"/>
    </source>
</evidence>
<gene>
    <name evidence="1" type="ORF">SAMN05421679_10672</name>
</gene>
<keyword evidence="2" id="KW-1185">Reference proteome</keyword>
<dbReference type="RefSeq" id="WP_283417258.1">
    <property type="nucleotide sequence ID" value="NZ_FXUO01000006.1"/>
</dbReference>
<dbReference type="EMBL" id="FXUO01000006">
    <property type="protein sequence ID" value="SMP94669.1"/>
    <property type="molecule type" value="Genomic_DNA"/>
</dbReference>
<protein>
    <submittedName>
        <fullName evidence="1">Uncharacterized protein</fullName>
    </submittedName>
</protein>
<reference evidence="1 2" key="1">
    <citation type="submission" date="2017-05" db="EMBL/GenBank/DDBJ databases">
        <authorList>
            <person name="Varghese N."/>
            <person name="Submissions S."/>
        </authorList>
    </citation>
    <scope>NUCLEOTIDE SEQUENCE [LARGE SCALE GENOMIC DNA]</scope>
    <source>
        <strain evidence="1 2">DSM 18015</strain>
    </source>
</reference>
<organism evidence="1 2">
    <name type="scientific">Epilithonimonas pallida</name>
    <dbReference type="NCBI Taxonomy" id="373671"/>
    <lineage>
        <taxon>Bacteria</taxon>
        <taxon>Pseudomonadati</taxon>
        <taxon>Bacteroidota</taxon>
        <taxon>Flavobacteriia</taxon>
        <taxon>Flavobacteriales</taxon>
        <taxon>Weeksellaceae</taxon>
        <taxon>Chryseobacterium group</taxon>
        <taxon>Epilithonimonas</taxon>
    </lineage>
</organism>